<evidence type="ECO:0000256" key="6">
    <source>
        <dbReference type="SAM" id="MobiDB-lite"/>
    </source>
</evidence>
<dbReference type="PANTHER" id="PTHR47356">
    <property type="entry name" value="FAD-DEPENDENT MONOOXYGENASE ASQG-RELATED"/>
    <property type="match status" value="1"/>
</dbReference>
<feature type="domain" description="FAD-binding" evidence="7">
    <location>
        <begin position="6"/>
        <end position="341"/>
    </location>
</feature>
<dbReference type="PRINTS" id="PR00420">
    <property type="entry name" value="RNGMNOXGNASE"/>
</dbReference>
<evidence type="ECO:0000313" key="9">
    <source>
        <dbReference type="Proteomes" id="UP001217918"/>
    </source>
</evidence>
<evidence type="ECO:0000256" key="4">
    <source>
        <dbReference type="ARBA" id="ARBA00022827"/>
    </source>
</evidence>
<dbReference type="AlphaFoldDB" id="A0AAD9I2K9"/>
<protein>
    <recommendedName>
        <fullName evidence="7">FAD-binding domain-containing protein</fullName>
    </recommendedName>
</protein>
<keyword evidence="4" id="KW-0274">FAD</keyword>
<name>A0AAD9I2K9_9PEZI</name>
<dbReference type="InterPro" id="IPR050562">
    <property type="entry name" value="FAD_mOase_fung"/>
</dbReference>
<evidence type="ECO:0000256" key="1">
    <source>
        <dbReference type="ARBA" id="ARBA00001974"/>
    </source>
</evidence>
<comment type="caution">
    <text evidence="8">The sequence shown here is derived from an EMBL/GenBank/DDBJ whole genome shotgun (WGS) entry which is preliminary data.</text>
</comment>
<dbReference type="GO" id="GO:0004497">
    <property type="term" value="F:monooxygenase activity"/>
    <property type="evidence" value="ECO:0007669"/>
    <property type="project" value="InterPro"/>
</dbReference>
<organism evidence="8 9">
    <name type="scientific">Phyllachora maydis</name>
    <dbReference type="NCBI Taxonomy" id="1825666"/>
    <lineage>
        <taxon>Eukaryota</taxon>
        <taxon>Fungi</taxon>
        <taxon>Dikarya</taxon>
        <taxon>Ascomycota</taxon>
        <taxon>Pezizomycotina</taxon>
        <taxon>Sordariomycetes</taxon>
        <taxon>Sordariomycetidae</taxon>
        <taxon>Phyllachorales</taxon>
        <taxon>Phyllachoraceae</taxon>
        <taxon>Phyllachora</taxon>
    </lineage>
</organism>
<keyword evidence="5" id="KW-0560">Oxidoreductase</keyword>
<dbReference type="InterPro" id="IPR002938">
    <property type="entry name" value="FAD-bd"/>
</dbReference>
<evidence type="ECO:0000256" key="2">
    <source>
        <dbReference type="ARBA" id="ARBA00007992"/>
    </source>
</evidence>
<sequence>MPPFKAIIVGGGPVGLAMGHALALAGLDFVILERAPRVAERGTGASLALWPHSARVLDQFGLLDEARAMAVIMRNKRNHGPDGRELSRNNMFEVVEQNHGHPWMLFSRSALLDLLARRLPGAAARIKTGKTVVRIESDQAAVAVHCADGSVERGSIVIGCDGVHSRVRSLMDELAAARRKEPQPQPQPQRSPMRSSYQALVGYAPRPAGLEPATVYEARCGAGSSFHVLTGPTEAYFFAYHRLAAPTTERRRYGDTETAALAEKMRDGHITEDVRFGHLWDQRTWSVLTDLQEGNSRTWWYERVVLVGDAVHKMTPNAGFSMNTGWQGVVELTNRLRTVVRRCEGKEHGEAEGPTVEELAQEVFSPYQRGREAVAKHNLFCSGVYTRVSAWQNWVLRLADWVAPYLGGDVLLLNMLASPMVRKGITLDFIEERNHRTGKMPWRNKPVVLDEKTGLRDAMEETMCAVTEIQV</sequence>
<evidence type="ECO:0000313" key="8">
    <source>
        <dbReference type="EMBL" id="KAK2069430.1"/>
    </source>
</evidence>
<comment type="similarity">
    <text evidence="2">Belongs to the paxM FAD-dependent monooxygenase family.</text>
</comment>
<proteinExistence type="inferred from homology"/>
<evidence type="ECO:0000259" key="7">
    <source>
        <dbReference type="Pfam" id="PF01494"/>
    </source>
</evidence>
<dbReference type="SUPFAM" id="SSF51905">
    <property type="entry name" value="FAD/NAD(P)-binding domain"/>
    <property type="match status" value="1"/>
</dbReference>
<feature type="region of interest" description="Disordered" evidence="6">
    <location>
        <begin position="177"/>
        <end position="196"/>
    </location>
</feature>
<gene>
    <name evidence="8" type="ORF">P8C59_004014</name>
</gene>
<dbReference type="Pfam" id="PF01494">
    <property type="entry name" value="FAD_binding_3"/>
    <property type="match status" value="1"/>
</dbReference>
<dbReference type="InterPro" id="IPR036188">
    <property type="entry name" value="FAD/NAD-bd_sf"/>
</dbReference>
<evidence type="ECO:0000256" key="5">
    <source>
        <dbReference type="ARBA" id="ARBA00023002"/>
    </source>
</evidence>
<keyword evidence="9" id="KW-1185">Reference proteome</keyword>
<accession>A0AAD9I2K9</accession>
<dbReference type="Proteomes" id="UP001217918">
    <property type="component" value="Unassembled WGS sequence"/>
</dbReference>
<reference evidence="8" key="1">
    <citation type="journal article" date="2023" name="Mol. Plant Microbe Interact.">
        <title>Elucidating the Obligate Nature and Biological Capacity of an Invasive Fungal Corn Pathogen.</title>
        <authorList>
            <person name="MacCready J.S."/>
            <person name="Roggenkamp E.M."/>
            <person name="Gdanetz K."/>
            <person name="Chilvers M.I."/>
        </authorList>
    </citation>
    <scope>NUCLEOTIDE SEQUENCE</scope>
    <source>
        <strain evidence="8">PM02</strain>
    </source>
</reference>
<evidence type="ECO:0000256" key="3">
    <source>
        <dbReference type="ARBA" id="ARBA00022630"/>
    </source>
</evidence>
<dbReference type="Gene3D" id="3.50.50.60">
    <property type="entry name" value="FAD/NAD(P)-binding domain"/>
    <property type="match status" value="1"/>
</dbReference>
<dbReference type="EMBL" id="JAQQPM010000003">
    <property type="protein sequence ID" value="KAK2069430.1"/>
    <property type="molecule type" value="Genomic_DNA"/>
</dbReference>
<comment type="cofactor">
    <cofactor evidence="1">
        <name>FAD</name>
        <dbReference type="ChEBI" id="CHEBI:57692"/>
    </cofactor>
</comment>
<dbReference type="GO" id="GO:0071949">
    <property type="term" value="F:FAD binding"/>
    <property type="evidence" value="ECO:0007669"/>
    <property type="project" value="InterPro"/>
</dbReference>
<keyword evidence="3" id="KW-0285">Flavoprotein</keyword>
<dbReference type="PANTHER" id="PTHR47356:SF2">
    <property type="entry name" value="FAD-BINDING DOMAIN-CONTAINING PROTEIN-RELATED"/>
    <property type="match status" value="1"/>
</dbReference>